<evidence type="ECO:0000256" key="1">
    <source>
        <dbReference type="ARBA" id="ARBA00004651"/>
    </source>
</evidence>
<dbReference type="InterPro" id="IPR004869">
    <property type="entry name" value="MMPL_dom"/>
</dbReference>
<dbReference type="SUPFAM" id="SSF82866">
    <property type="entry name" value="Multidrug efflux transporter AcrB transmembrane domain"/>
    <property type="match status" value="2"/>
</dbReference>
<reference evidence="9" key="1">
    <citation type="submission" date="2020-08" db="EMBL/GenBank/DDBJ databases">
        <title>Genome public.</title>
        <authorList>
            <person name="Liu C."/>
            <person name="Sun Q."/>
        </authorList>
    </citation>
    <scope>NUCLEOTIDE SEQUENCE</scope>
    <source>
        <strain evidence="9">NSJ-64</strain>
    </source>
</reference>
<feature type="transmembrane region" description="Helical" evidence="7">
    <location>
        <begin position="280"/>
        <end position="302"/>
    </location>
</feature>
<feature type="transmembrane region" description="Helical" evidence="7">
    <location>
        <begin position="619"/>
        <end position="642"/>
    </location>
</feature>
<feature type="region of interest" description="Disordered" evidence="6">
    <location>
        <begin position="722"/>
        <end position="751"/>
    </location>
</feature>
<dbReference type="GO" id="GO:0005886">
    <property type="term" value="C:plasma membrane"/>
    <property type="evidence" value="ECO:0007669"/>
    <property type="project" value="UniProtKB-SubCell"/>
</dbReference>
<evidence type="ECO:0000256" key="2">
    <source>
        <dbReference type="ARBA" id="ARBA00022475"/>
    </source>
</evidence>
<evidence type="ECO:0000313" key="10">
    <source>
        <dbReference type="Proteomes" id="UP000623678"/>
    </source>
</evidence>
<dbReference type="PANTHER" id="PTHR33406:SF13">
    <property type="entry name" value="MEMBRANE PROTEIN YDFJ"/>
    <property type="match status" value="1"/>
</dbReference>
<feature type="transmembrane region" description="Helical" evidence="7">
    <location>
        <begin position="578"/>
        <end position="598"/>
    </location>
</feature>
<dbReference type="EMBL" id="JACRTD010000002">
    <property type="protein sequence ID" value="MBC8584540.1"/>
    <property type="molecule type" value="Genomic_DNA"/>
</dbReference>
<feature type="transmembrane region" description="Helical" evidence="7">
    <location>
        <begin position="180"/>
        <end position="199"/>
    </location>
</feature>
<feature type="domain" description="Membrane transport protein MMPL" evidence="8">
    <location>
        <begin position="50"/>
        <end position="330"/>
    </location>
</feature>
<comment type="caution">
    <text evidence="9">The sequence shown here is derived from an EMBL/GenBank/DDBJ whole genome shotgun (WGS) entry which is preliminary data.</text>
</comment>
<organism evidence="9 10">
    <name type="scientific">Youxingia wuxianensis</name>
    <dbReference type="NCBI Taxonomy" id="2763678"/>
    <lineage>
        <taxon>Bacteria</taxon>
        <taxon>Bacillati</taxon>
        <taxon>Bacillota</taxon>
        <taxon>Clostridia</taxon>
        <taxon>Eubacteriales</taxon>
        <taxon>Oscillospiraceae</taxon>
        <taxon>Youxingia</taxon>
    </lineage>
</organism>
<dbReference type="Gene3D" id="1.20.1640.10">
    <property type="entry name" value="Multidrug efflux transporter AcrB transmembrane domain"/>
    <property type="match status" value="2"/>
</dbReference>
<evidence type="ECO:0000313" key="9">
    <source>
        <dbReference type="EMBL" id="MBC8584540.1"/>
    </source>
</evidence>
<keyword evidence="10" id="KW-1185">Reference proteome</keyword>
<gene>
    <name evidence="9" type="ORF">H8705_02980</name>
</gene>
<dbReference type="PANTHER" id="PTHR33406">
    <property type="entry name" value="MEMBRANE PROTEIN MJ1562-RELATED"/>
    <property type="match status" value="1"/>
</dbReference>
<keyword evidence="5 7" id="KW-0472">Membrane</keyword>
<evidence type="ECO:0000256" key="6">
    <source>
        <dbReference type="SAM" id="MobiDB-lite"/>
    </source>
</evidence>
<evidence type="ECO:0000256" key="5">
    <source>
        <dbReference type="ARBA" id="ARBA00023136"/>
    </source>
</evidence>
<dbReference type="AlphaFoldDB" id="A0A926ELF3"/>
<feature type="compositionally biased region" description="Polar residues" evidence="6">
    <location>
        <begin position="722"/>
        <end position="735"/>
    </location>
</feature>
<accession>A0A926ELF3</accession>
<feature type="compositionally biased region" description="Basic and acidic residues" evidence="6">
    <location>
        <begin position="739"/>
        <end position="751"/>
    </location>
</feature>
<dbReference type="InterPro" id="IPR050545">
    <property type="entry name" value="Mycobact_MmpL"/>
</dbReference>
<sequence length="751" mass="83798">MFMSNLLDKVANFIIHKHKAIEKFFFIFVVLNLIFWPFVGVNYDLSSYLPSNAVTKQGLDLMEQEFGYPGTARIMIKDVSIYEAKHMKDRINALDGVDMVMWADTTSDIYQAQSYLQNSDLEDYYKDGCAVMDVTFTSGDSDPETRDTLDQIYEIIGDKGHYSGSAVSNKFRQESITKEIAIAMVISIVIIFLILTLATTSWFEPVLFISIMLIAIVLNMGSNLIFGTISFFTFSTAAILQLAVSMDYSIFLLHTFTAYKESGMPIEQALAQAVKDASKSILASGATTIVGFLSIALMEFTIGRDVGFVLTKGIAISLLCVLVLMPALILRFYDKIEKYRHRAFIPPFNKVAKGIYKIRYGVLIFALLMAVPSYVGQDMNHFLYGDDAIGSSEGTLYYEDTQLINEKFGESNLLLAIIPNTSSIKEKLLTEELEEMSFVNYATSLSGTLPQGVPESFLPNSLTKQLRTKNYARILISMKTDQESDYAFQCSNAVDQAISKYYPENSYSVGMTPTTIDIKNILREDYSRVSIISMLGVALVVLFTFHSALTPLIVILPIEVAIYLNMTIPYLLGDDMLFIGYIIVSCLQLGATIDYSILLTNHYMDARMQMNPQDAAITAISKSFLSILTSGSILTVVGYLLYFTSTIQAISQVGRLVGRGTLLSMLLVLTVLPGLLSALDKVIMKEQSKFEALREKLRPKKSRALSKLSLAKKETCSDIDSLTWTENSPSPVTDSITEEYTKEENNHETEK</sequence>
<name>A0A926ELF3_9FIRM</name>
<dbReference type="Pfam" id="PF03176">
    <property type="entry name" value="MMPL"/>
    <property type="match status" value="2"/>
</dbReference>
<dbReference type="Proteomes" id="UP000623678">
    <property type="component" value="Unassembled WGS sequence"/>
</dbReference>
<evidence type="ECO:0000256" key="7">
    <source>
        <dbReference type="SAM" id="Phobius"/>
    </source>
</evidence>
<protein>
    <submittedName>
        <fullName evidence="9">MMPL family transporter</fullName>
    </submittedName>
</protein>
<keyword evidence="2" id="KW-1003">Cell membrane</keyword>
<keyword evidence="4 7" id="KW-1133">Transmembrane helix</keyword>
<evidence type="ECO:0000256" key="4">
    <source>
        <dbReference type="ARBA" id="ARBA00022989"/>
    </source>
</evidence>
<feature type="transmembrane region" description="Helical" evidence="7">
    <location>
        <begin position="662"/>
        <end position="679"/>
    </location>
</feature>
<keyword evidence="3 7" id="KW-0812">Transmembrane</keyword>
<feature type="transmembrane region" description="Helical" evidence="7">
    <location>
        <begin position="314"/>
        <end position="333"/>
    </location>
</feature>
<evidence type="ECO:0000259" key="8">
    <source>
        <dbReference type="Pfam" id="PF03176"/>
    </source>
</evidence>
<feature type="transmembrane region" description="Helical" evidence="7">
    <location>
        <begin position="206"/>
        <end position="232"/>
    </location>
</feature>
<feature type="domain" description="Membrane transport protein MMPL" evidence="8">
    <location>
        <begin position="471"/>
        <end position="682"/>
    </location>
</feature>
<proteinExistence type="predicted"/>
<feature type="transmembrane region" description="Helical" evidence="7">
    <location>
        <begin position="20"/>
        <end position="39"/>
    </location>
</feature>
<comment type="subcellular location">
    <subcellularLocation>
        <location evidence="1">Cell membrane</location>
        <topology evidence="1">Multi-pass membrane protein</topology>
    </subcellularLocation>
</comment>
<evidence type="ECO:0000256" key="3">
    <source>
        <dbReference type="ARBA" id="ARBA00022692"/>
    </source>
</evidence>